<dbReference type="PANTHER" id="PTHR12110">
    <property type="entry name" value="HYDROXYPYRUVATE ISOMERASE"/>
    <property type="match status" value="1"/>
</dbReference>
<dbReference type="InterPro" id="IPR050312">
    <property type="entry name" value="IolE/XylAMocC-like"/>
</dbReference>
<dbReference type="EMBL" id="VRSV01000002">
    <property type="protein sequence ID" value="TXK10105.1"/>
    <property type="molecule type" value="Genomic_DNA"/>
</dbReference>
<gene>
    <name evidence="3" type="ORF">FVP77_14685</name>
</gene>
<dbReference type="SUPFAM" id="SSF51658">
    <property type="entry name" value="Xylose isomerase-like"/>
    <property type="match status" value="1"/>
</dbReference>
<dbReference type="RefSeq" id="WP_147895303.1">
    <property type="nucleotide sequence ID" value="NZ_BAAANR010000001.1"/>
</dbReference>
<dbReference type="Pfam" id="PF01261">
    <property type="entry name" value="AP_endonuc_2"/>
    <property type="match status" value="1"/>
</dbReference>
<evidence type="ECO:0000259" key="2">
    <source>
        <dbReference type="Pfam" id="PF01261"/>
    </source>
</evidence>
<sequence>MTDPGWVIGYGTNGFADHTLGDALDVLEGSGYRAVALTLGHPHLDPFADGWREAAVALRDDLRRRSMRVVVETGARYLLDPWQKHRPTLVDVEAEKRMLFLRRAVEIAAVLEADCVSLWSGVLPDDVTAERGWTLLVERLGELVPFAAAAGVRLAIEPEPGMLVETVDDALRLRTALGDPVTVGITVDLGHCVAVEPQGVVGALRAAGDLLLNVQVDDMMPGVHEHLELGTGQLDLVAAFATLSKIGYRGVAAVELPRHSFDAPRLARTSMEAIMSALSAEPHPWTAAAVDTVAADPARVRRLFAEAGRAVGREPVDPADTQGVGGTVDDLARAALVAALASSDSSGADLVAALYREGDDAERRGVLRGLNLLVERDAELDPEWRRLGGELVADALRTNDPRLVAAAMGGFADAHLDDHAWRHGVLKLVFMGVPLSVVSGLERRRDAELSEMAARYADERRAAGRSIPDDISLLVLA</sequence>
<evidence type="ECO:0000313" key="3">
    <source>
        <dbReference type="EMBL" id="TXK10105.1"/>
    </source>
</evidence>
<dbReference type="InterPro" id="IPR013022">
    <property type="entry name" value="Xyl_isomerase-like_TIM-brl"/>
</dbReference>
<evidence type="ECO:0000256" key="1">
    <source>
        <dbReference type="ARBA" id="ARBA00023277"/>
    </source>
</evidence>
<dbReference type="InterPro" id="IPR036237">
    <property type="entry name" value="Xyl_isomerase-like_sf"/>
</dbReference>
<dbReference type="GO" id="GO:0016853">
    <property type="term" value="F:isomerase activity"/>
    <property type="evidence" value="ECO:0007669"/>
    <property type="project" value="UniProtKB-KW"/>
</dbReference>
<keyword evidence="4" id="KW-1185">Reference proteome</keyword>
<dbReference type="OrthoDB" id="1900402at2"/>
<accession>A0A5C8HYD8</accession>
<feature type="domain" description="Xylose isomerase-like TIM barrel" evidence="2">
    <location>
        <begin position="27"/>
        <end position="274"/>
    </location>
</feature>
<keyword evidence="1" id="KW-0119">Carbohydrate metabolism</keyword>
<dbReference type="PANTHER" id="PTHR12110:SF52">
    <property type="entry name" value="XYLOSE ISOMERASE"/>
    <property type="match status" value="1"/>
</dbReference>
<protein>
    <submittedName>
        <fullName evidence="3">Sugar phosphate isomerase/epimerase</fullName>
    </submittedName>
</protein>
<name>A0A5C8HYD8_9MICO</name>
<organism evidence="3 4">
    <name type="scientific">Microbacterium hatanonis</name>
    <dbReference type="NCBI Taxonomy" id="404366"/>
    <lineage>
        <taxon>Bacteria</taxon>
        <taxon>Bacillati</taxon>
        <taxon>Actinomycetota</taxon>
        <taxon>Actinomycetes</taxon>
        <taxon>Micrococcales</taxon>
        <taxon>Microbacteriaceae</taxon>
        <taxon>Microbacterium</taxon>
    </lineage>
</organism>
<reference evidence="3 4" key="1">
    <citation type="submission" date="2019-08" db="EMBL/GenBank/DDBJ databases">
        <authorList>
            <person name="Dong K."/>
        </authorList>
    </citation>
    <scope>NUCLEOTIDE SEQUENCE [LARGE SCALE GENOMIC DNA]</scope>
    <source>
        <strain evidence="3 4">JCM14558</strain>
    </source>
</reference>
<dbReference type="Proteomes" id="UP000321034">
    <property type="component" value="Unassembled WGS sequence"/>
</dbReference>
<comment type="caution">
    <text evidence="3">The sequence shown here is derived from an EMBL/GenBank/DDBJ whole genome shotgun (WGS) entry which is preliminary data.</text>
</comment>
<dbReference type="AlphaFoldDB" id="A0A5C8HYD8"/>
<dbReference type="NCBIfam" id="NF035938">
    <property type="entry name" value="EboA_domain"/>
    <property type="match status" value="1"/>
</dbReference>
<keyword evidence="3" id="KW-0413">Isomerase</keyword>
<evidence type="ECO:0000313" key="4">
    <source>
        <dbReference type="Proteomes" id="UP000321034"/>
    </source>
</evidence>
<dbReference type="InterPro" id="IPR047715">
    <property type="entry name" value="EboA_dom"/>
</dbReference>
<proteinExistence type="predicted"/>
<dbReference type="Gene3D" id="3.20.20.150">
    <property type="entry name" value="Divalent-metal-dependent TIM barrel enzymes"/>
    <property type="match status" value="1"/>
</dbReference>